<comment type="subcellular location">
    <subcellularLocation>
        <location evidence="1">Membrane</location>
        <topology evidence="1">Multi-pass membrane protein</topology>
    </subcellularLocation>
</comment>
<accession>E4YYR0</accession>
<feature type="transmembrane region" description="Helical" evidence="9">
    <location>
        <begin position="221"/>
        <end position="241"/>
    </location>
</feature>
<dbReference type="InterPro" id="IPR016447">
    <property type="entry name" value="Translocation_assoc_membrane"/>
</dbReference>
<evidence type="ECO:0000256" key="9">
    <source>
        <dbReference type="SAM" id="Phobius"/>
    </source>
</evidence>
<protein>
    <recommendedName>
        <fullName evidence="10">TLC domain-containing protein</fullName>
    </recommendedName>
</protein>
<keyword evidence="6 9" id="KW-1133">Transmembrane helix</keyword>
<feature type="domain" description="TLC" evidence="10">
    <location>
        <begin position="115"/>
        <end position="322"/>
    </location>
</feature>
<sequence>MAHRRRPEKQQPPVFTSEWFIENHGDIAACIVVFFILGLMFQFTKNFANVFIALQYPVEPAEGQDSESSSHLIGPRDFITFFFYTICLIVWHAALQEYVFDKGVRKLNLSKTRTSKFSEHGQLLVWFLVSSCWGIYLAAELEFLKKPANLYIDWPHNKLPWEVKLFYVFQLSFWLHQYPELYLQKIRSQNEIYSRSIYSLAYLVLIGATYSLGFWKSGLVFITLHYCGETVCLALNLSCCFSISKQVHSKLSYVTCGVFVSVRILSLALGVMVYYLGLARQEDQGWNNPVIRATLFSSIASLQLYQMWLFLKNRVTKWRENKKGRKLL</sequence>
<dbReference type="Proteomes" id="UP000011014">
    <property type="component" value="Unassembled WGS sequence"/>
</dbReference>
<dbReference type="AlphaFoldDB" id="E4YYR0"/>
<evidence type="ECO:0000256" key="4">
    <source>
        <dbReference type="ARBA" id="ARBA00022692"/>
    </source>
</evidence>
<dbReference type="SMART" id="SM00724">
    <property type="entry name" value="TLC"/>
    <property type="match status" value="1"/>
</dbReference>
<dbReference type="PANTHER" id="PTHR12371:SF11">
    <property type="entry name" value="TRANSLOCATING CHAIN-ASSOCIATED MEMBRANE PROTEIN"/>
    <property type="match status" value="1"/>
</dbReference>
<keyword evidence="5" id="KW-0653">Protein transport</keyword>
<comment type="similarity">
    <text evidence="2">Belongs to the TRAM family.</text>
</comment>
<evidence type="ECO:0000256" key="1">
    <source>
        <dbReference type="ARBA" id="ARBA00004141"/>
    </source>
</evidence>
<dbReference type="EMBL" id="FN655999">
    <property type="protein sequence ID" value="CBY40588.1"/>
    <property type="molecule type" value="Genomic_DNA"/>
</dbReference>
<dbReference type="GO" id="GO:0005789">
    <property type="term" value="C:endoplasmic reticulum membrane"/>
    <property type="evidence" value="ECO:0007669"/>
    <property type="project" value="TreeGrafter"/>
</dbReference>
<evidence type="ECO:0000256" key="5">
    <source>
        <dbReference type="ARBA" id="ARBA00022927"/>
    </source>
</evidence>
<evidence type="ECO:0000256" key="3">
    <source>
        <dbReference type="ARBA" id="ARBA00022448"/>
    </source>
</evidence>
<feature type="transmembrane region" description="Helical" evidence="9">
    <location>
        <begin position="290"/>
        <end position="311"/>
    </location>
</feature>
<keyword evidence="8 9" id="KW-0472">Membrane</keyword>
<evidence type="ECO:0000256" key="7">
    <source>
        <dbReference type="ARBA" id="ARBA00023010"/>
    </source>
</evidence>
<keyword evidence="7" id="KW-0811">Translocation</keyword>
<dbReference type="GO" id="GO:0045048">
    <property type="term" value="P:protein insertion into ER membrane"/>
    <property type="evidence" value="ECO:0007669"/>
    <property type="project" value="TreeGrafter"/>
</dbReference>
<proteinExistence type="inferred from homology"/>
<dbReference type="InterPro" id="IPR006634">
    <property type="entry name" value="TLC-dom"/>
</dbReference>
<dbReference type="Pfam" id="PF03798">
    <property type="entry name" value="TRAM_LAG1_CLN8"/>
    <property type="match status" value="1"/>
</dbReference>
<evidence type="ECO:0000256" key="2">
    <source>
        <dbReference type="ARBA" id="ARBA00005999"/>
    </source>
</evidence>
<keyword evidence="4 9" id="KW-0812">Transmembrane</keyword>
<feature type="transmembrane region" description="Helical" evidence="9">
    <location>
        <begin position="27"/>
        <end position="44"/>
    </location>
</feature>
<evidence type="ECO:0000259" key="10">
    <source>
        <dbReference type="SMART" id="SM00724"/>
    </source>
</evidence>
<evidence type="ECO:0000313" key="11">
    <source>
        <dbReference type="EMBL" id="CBY40588.1"/>
    </source>
</evidence>
<evidence type="ECO:0000256" key="6">
    <source>
        <dbReference type="ARBA" id="ARBA00022989"/>
    </source>
</evidence>
<evidence type="ECO:0000256" key="8">
    <source>
        <dbReference type="ARBA" id="ARBA00023136"/>
    </source>
</evidence>
<feature type="transmembrane region" description="Helical" evidence="9">
    <location>
        <begin position="197"/>
        <end position="215"/>
    </location>
</feature>
<feature type="transmembrane region" description="Helical" evidence="9">
    <location>
        <begin position="78"/>
        <end position="100"/>
    </location>
</feature>
<organism evidence="11">
    <name type="scientific">Oikopleura dioica</name>
    <name type="common">Tunicate</name>
    <dbReference type="NCBI Taxonomy" id="34765"/>
    <lineage>
        <taxon>Eukaryota</taxon>
        <taxon>Metazoa</taxon>
        <taxon>Chordata</taxon>
        <taxon>Tunicata</taxon>
        <taxon>Appendicularia</taxon>
        <taxon>Copelata</taxon>
        <taxon>Oikopleuridae</taxon>
        <taxon>Oikopleura</taxon>
    </lineage>
</organism>
<keyword evidence="3" id="KW-0813">Transport</keyword>
<feature type="transmembrane region" description="Helical" evidence="9">
    <location>
        <begin position="253"/>
        <end position="278"/>
    </location>
</feature>
<gene>
    <name evidence="11" type="ORF">GSOID_T00022606001</name>
</gene>
<name>E4YYR0_OIKDI</name>
<dbReference type="GO" id="GO:0006616">
    <property type="term" value="P:SRP-dependent cotranslational protein targeting to membrane, translocation"/>
    <property type="evidence" value="ECO:0007669"/>
    <property type="project" value="InterPro"/>
</dbReference>
<dbReference type="PANTHER" id="PTHR12371">
    <property type="entry name" value="TRANSLOCATION ASSOCIATED MEMBRANE PROTEIN"/>
    <property type="match status" value="1"/>
</dbReference>
<reference evidence="11" key="1">
    <citation type="journal article" date="2010" name="Science">
        <title>Plasticity of animal genome architecture unmasked by rapid evolution of a pelagic tunicate.</title>
        <authorList>
            <person name="Denoeud F."/>
            <person name="Henriet S."/>
            <person name="Mungpakdee S."/>
            <person name="Aury J.M."/>
            <person name="Da Silva C."/>
            <person name="Brinkmann H."/>
            <person name="Mikhaleva J."/>
            <person name="Olsen L.C."/>
            <person name="Jubin C."/>
            <person name="Canestro C."/>
            <person name="Bouquet J.M."/>
            <person name="Danks G."/>
            <person name="Poulain J."/>
            <person name="Campsteijn C."/>
            <person name="Adamski M."/>
            <person name="Cross I."/>
            <person name="Yadetie F."/>
            <person name="Muffato M."/>
            <person name="Louis A."/>
            <person name="Butcher S."/>
            <person name="Tsagkogeorga G."/>
            <person name="Konrad A."/>
            <person name="Singh S."/>
            <person name="Jensen M.F."/>
            <person name="Cong E.H."/>
            <person name="Eikeseth-Otteraa H."/>
            <person name="Noel B."/>
            <person name="Anthouard V."/>
            <person name="Porcel B.M."/>
            <person name="Kachouri-Lafond R."/>
            <person name="Nishino A."/>
            <person name="Ugolini M."/>
            <person name="Chourrout P."/>
            <person name="Nishida H."/>
            <person name="Aasland R."/>
            <person name="Huzurbazar S."/>
            <person name="Westhof E."/>
            <person name="Delsuc F."/>
            <person name="Lehrach H."/>
            <person name="Reinhardt R."/>
            <person name="Weissenbach J."/>
            <person name="Roy S.W."/>
            <person name="Artiguenave F."/>
            <person name="Postlethwait J.H."/>
            <person name="Manak J.R."/>
            <person name="Thompson E.M."/>
            <person name="Jaillon O."/>
            <person name="Du Pasquier L."/>
            <person name="Boudinot P."/>
            <person name="Liberles D.A."/>
            <person name="Volff J.N."/>
            <person name="Philippe H."/>
            <person name="Lenhard B."/>
            <person name="Roest Crollius H."/>
            <person name="Wincker P."/>
            <person name="Chourrout D."/>
        </authorList>
    </citation>
    <scope>NUCLEOTIDE SEQUENCE [LARGE SCALE GENOMIC DNA]</scope>
</reference>